<gene>
    <name evidence="1" type="ORF">D3H35_09455</name>
</gene>
<dbReference type="InterPro" id="IPR014916">
    <property type="entry name" value="KapB"/>
</dbReference>
<accession>A0A398CR81</accession>
<dbReference type="GO" id="GO:0016301">
    <property type="term" value="F:kinase activity"/>
    <property type="evidence" value="ECO:0007669"/>
    <property type="project" value="UniProtKB-KW"/>
</dbReference>
<dbReference type="Pfam" id="PF08810">
    <property type="entry name" value="KapB"/>
    <property type="match status" value="1"/>
</dbReference>
<dbReference type="Proteomes" id="UP000266340">
    <property type="component" value="Unassembled WGS sequence"/>
</dbReference>
<evidence type="ECO:0000313" key="1">
    <source>
        <dbReference type="EMBL" id="RIE03769.1"/>
    </source>
</evidence>
<dbReference type="OrthoDB" id="2407789at2"/>
<dbReference type="SMART" id="SM01298">
    <property type="entry name" value="KapB"/>
    <property type="match status" value="1"/>
</dbReference>
<sequence length="123" mass="14116">MMTEASHVIFEHKTGRYIGEPLENDGRRVLVKILAVVGHPEQGDLHNPGDPDAPMFHERRALSYTEKVWIPAQAARPYAGTVPDYRQSLKAALEAEVEKLERSKRWTERSLTLLETLRSDYKF</sequence>
<keyword evidence="1" id="KW-0808">Transferase</keyword>
<dbReference type="EMBL" id="QXJM01000030">
    <property type="protein sequence ID" value="RIE03769.1"/>
    <property type="molecule type" value="Genomic_DNA"/>
</dbReference>
<dbReference type="InterPro" id="IPR038080">
    <property type="entry name" value="KapB_sf"/>
</dbReference>
<dbReference type="SUPFAM" id="SSF141251">
    <property type="entry name" value="Kinase-associated protein B-like"/>
    <property type="match status" value="1"/>
</dbReference>
<dbReference type="RefSeq" id="WP_119148841.1">
    <property type="nucleotide sequence ID" value="NZ_JBHSOV010000021.1"/>
</dbReference>
<name>A0A398CR81_9BACL</name>
<proteinExistence type="predicted"/>
<organism evidence="1 2">
    <name type="scientific">Cohnella faecalis</name>
    <dbReference type="NCBI Taxonomy" id="2315694"/>
    <lineage>
        <taxon>Bacteria</taxon>
        <taxon>Bacillati</taxon>
        <taxon>Bacillota</taxon>
        <taxon>Bacilli</taxon>
        <taxon>Bacillales</taxon>
        <taxon>Paenibacillaceae</taxon>
        <taxon>Cohnella</taxon>
    </lineage>
</organism>
<keyword evidence="1" id="KW-0418">Kinase</keyword>
<protein>
    <submittedName>
        <fullName evidence="1">Kinase</fullName>
    </submittedName>
</protein>
<comment type="caution">
    <text evidence="1">The sequence shown here is derived from an EMBL/GenBank/DDBJ whole genome shotgun (WGS) entry which is preliminary data.</text>
</comment>
<reference evidence="1 2" key="1">
    <citation type="submission" date="2018-09" db="EMBL/GenBank/DDBJ databases">
        <title>Cohnella cavernae sp. nov., isolated from a karst cave.</title>
        <authorList>
            <person name="Zhu H."/>
        </authorList>
    </citation>
    <scope>NUCLEOTIDE SEQUENCE [LARGE SCALE GENOMIC DNA]</scope>
    <source>
        <strain evidence="1 2">K2E09-144</strain>
    </source>
</reference>
<dbReference type="Gene3D" id="2.30.30.430">
    <property type="entry name" value="Kinase associated protein B domain"/>
    <property type="match status" value="1"/>
</dbReference>
<evidence type="ECO:0000313" key="2">
    <source>
        <dbReference type="Proteomes" id="UP000266340"/>
    </source>
</evidence>
<dbReference type="AlphaFoldDB" id="A0A398CR81"/>
<keyword evidence="2" id="KW-1185">Reference proteome</keyword>